<comment type="caution">
    <text evidence="5">The sequence shown here is derived from an EMBL/GenBank/DDBJ whole genome shotgun (WGS) entry which is preliminary data.</text>
</comment>
<dbReference type="GO" id="GO:0005930">
    <property type="term" value="C:axoneme"/>
    <property type="evidence" value="ECO:0007669"/>
    <property type="project" value="TreeGrafter"/>
</dbReference>
<feature type="compositionally biased region" description="Low complexity" evidence="2">
    <location>
        <begin position="552"/>
        <end position="579"/>
    </location>
</feature>
<dbReference type="Pfam" id="PF12366">
    <property type="entry name" value="Casc1_C"/>
    <property type="match status" value="1"/>
</dbReference>
<feature type="compositionally biased region" description="Low complexity" evidence="2">
    <location>
        <begin position="1"/>
        <end position="11"/>
    </location>
</feature>
<dbReference type="VEuPathDB" id="TrichDB:TRFO_39717"/>
<feature type="region of interest" description="Disordered" evidence="2">
    <location>
        <begin position="506"/>
        <end position="612"/>
    </location>
</feature>
<evidence type="ECO:0000256" key="1">
    <source>
        <dbReference type="ARBA" id="ARBA00024332"/>
    </source>
</evidence>
<proteinExistence type="inferred from homology"/>
<feature type="region of interest" description="Disordered" evidence="2">
    <location>
        <begin position="1"/>
        <end position="93"/>
    </location>
</feature>
<gene>
    <name evidence="5" type="ORF">TRFO_39717</name>
</gene>
<dbReference type="AlphaFoldDB" id="A0A1J4J3P7"/>
<feature type="domain" description="IC97/Casc1 N-terminal" evidence="4">
    <location>
        <begin position="30"/>
        <end position="228"/>
    </location>
</feature>
<evidence type="ECO:0000313" key="5">
    <source>
        <dbReference type="EMBL" id="OHS94080.1"/>
    </source>
</evidence>
<dbReference type="PANTHER" id="PTHR20929">
    <property type="entry name" value="LUNG ADENOMA SUSCEPTIBILITY 1-RELATED"/>
    <property type="match status" value="1"/>
</dbReference>
<protein>
    <submittedName>
        <fullName evidence="5">Uncharacterized protein</fullName>
    </submittedName>
</protein>
<dbReference type="PRINTS" id="PR02043">
    <property type="entry name" value="CANCERSCCP1"/>
</dbReference>
<dbReference type="PANTHER" id="PTHR20929:SF11">
    <property type="entry name" value="DYNEIN AXONEMAL INTERMEDIATE CHAIN 7"/>
    <property type="match status" value="1"/>
</dbReference>
<feature type="compositionally biased region" description="Basic residues" evidence="2">
    <location>
        <begin position="12"/>
        <end position="31"/>
    </location>
</feature>
<feature type="domain" description="CASC1 C-terminal" evidence="3">
    <location>
        <begin position="348"/>
        <end position="409"/>
    </location>
</feature>
<dbReference type="GO" id="GO:0048487">
    <property type="term" value="F:beta-tubulin binding"/>
    <property type="evidence" value="ECO:0007669"/>
    <property type="project" value="TreeGrafter"/>
</dbReference>
<keyword evidence="6" id="KW-1185">Reference proteome</keyword>
<evidence type="ECO:0000256" key="2">
    <source>
        <dbReference type="SAM" id="MobiDB-lite"/>
    </source>
</evidence>
<dbReference type="GO" id="GO:0008017">
    <property type="term" value="F:microtubule binding"/>
    <property type="evidence" value="ECO:0007669"/>
    <property type="project" value="TreeGrafter"/>
</dbReference>
<dbReference type="EMBL" id="MLAK01001349">
    <property type="protein sequence ID" value="OHS94080.1"/>
    <property type="molecule type" value="Genomic_DNA"/>
</dbReference>
<feature type="compositionally biased region" description="Acidic residues" evidence="2">
    <location>
        <begin position="507"/>
        <end position="524"/>
    </location>
</feature>
<dbReference type="Proteomes" id="UP000179807">
    <property type="component" value="Unassembled WGS sequence"/>
</dbReference>
<dbReference type="InterPro" id="IPR022110">
    <property type="entry name" value="CASC1_C"/>
</dbReference>
<feature type="compositionally biased region" description="Basic and acidic residues" evidence="2">
    <location>
        <begin position="32"/>
        <end position="93"/>
    </location>
</feature>
<evidence type="ECO:0000259" key="3">
    <source>
        <dbReference type="Pfam" id="PF12366"/>
    </source>
</evidence>
<accession>A0A1J4J3P7</accession>
<dbReference type="Pfam" id="PF15927">
    <property type="entry name" value="Casc1_N"/>
    <property type="match status" value="1"/>
</dbReference>
<organism evidence="5 6">
    <name type="scientific">Tritrichomonas foetus</name>
    <dbReference type="NCBI Taxonomy" id="1144522"/>
    <lineage>
        <taxon>Eukaryota</taxon>
        <taxon>Metamonada</taxon>
        <taxon>Parabasalia</taxon>
        <taxon>Tritrichomonadida</taxon>
        <taxon>Tritrichomonadidae</taxon>
        <taxon>Tritrichomonas</taxon>
    </lineage>
</organism>
<dbReference type="RefSeq" id="XP_068347217.1">
    <property type="nucleotide sequence ID" value="XM_068512800.1"/>
</dbReference>
<comment type="similarity">
    <text evidence="1">Belongs to the DNAI7 family.</text>
</comment>
<sequence>MSKQSKVSKVSKVSKRSKSPKKLSKKERARLKREAAEQERLEQERKEREEQEQREREYEKKKREEQQQRLAIEDGEIKKLRESRTEEGRRIRAEQSQAEDWQIFTQCDHSIDTRSAADVNSFITMWSEHNDDDMKQFFEKVAESRKIVKQLSEIMEKAEVAQDSVQYDRCHEQIEHIKNIIDKKIEQITMHHLVFSDKFAGAKNEVQINSTIDGLSFGMWVNLSKNPRNKEITFPGVKVEIPKAVAMTSIAIRMIISEDLPFNENYLFLNNLLKCEFLVLPVPPKHVTTMTLRQSPKVNTLSRIEYPLKNITGAQPPLNFTIALKPGLIHEYNKDATIVAIKEDGTTATEPITKVNIDTENNEIQFSSMTIGSFALAVPRYNQFPLQNWELNSISETSYEIYLKTATNLELTILINSSGKCSMTSPFEFTDLSPVSAIEFLQERGINIVAPKQIEGINPKTEDLEEVLALGIADAGTGYNVHWSKWNSMLPPDRAMLIMRENKEFTRDEEEDILEEEEKQEEPLEIIAPPEEPPKTPRRKSSRSKSPRSKSPRNSPSKQSQRSKSPSKQSQRSKSPSKQSPKKGASKAQSRAAVEAEMPPPPSEKPKRKRKKDAYHAILVKANHIIEVPNTEYDEECILKPRGEEEIHSHLLPMFFNGTITSAEVKDRVKGCPSFLVDSVLYYMKQLRLFSMTK</sequence>
<feature type="compositionally biased region" description="Basic residues" evidence="2">
    <location>
        <begin position="536"/>
        <end position="551"/>
    </location>
</feature>
<dbReference type="GeneID" id="94847504"/>
<reference evidence="5" key="1">
    <citation type="submission" date="2016-10" db="EMBL/GenBank/DDBJ databases">
        <authorList>
            <person name="Benchimol M."/>
            <person name="Almeida L.G."/>
            <person name="Vasconcelos A.T."/>
            <person name="Perreira-Neves A."/>
            <person name="Rosa I.A."/>
            <person name="Tasca T."/>
            <person name="Bogo M.R."/>
            <person name="de Souza W."/>
        </authorList>
    </citation>
    <scope>NUCLEOTIDE SEQUENCE [LARGE SCALE GENOMIC DNA]</scope>
    <source>
        <strain evidence="5">K</strain>
    </source>
</reference>
<dbReference type="OrthoDB" id="297923at2759"/>
<dbReference type="InterPro" id="IPR023247">
    <property type="entry name" value="IC97/Dnai7-like"/>
</dbReference>
<evidence type="ECO:0000313" key="6">
    <source>
        <dbReference type="Proteomes" id="UP000179807"/>
    </source>
</evidence>
<dbReference type="InterPro" id="IPR031826">
    <property type="entry name" value="IC97/Casc1_N"/>
</dbReference>
<name>A0A1J4J3P7_9EUKA</name>
<evidence type="ECO:0000259" key="4">
    <source>
        <dbReference type="Pfam" id="PF15927"/>
    </source>
</evidence>